<sequence>MLSRSRNMIRSSSFTERAFGAKTGWGRAGMRSTFAFVRFSSLKEAVNAVDRANNRKMDGFNIKVFFESEALFGLQKSKVRARTSVAQNGEGKPVEVSTLDSIYIDVQEKDKEWLNRCLIVQIVAMYDADFVQEEKDKEWLNRCLIVQIVAMYDADFVQEEKDKEWLNRCLIVQIVAMYDADFVQEEKDKEWKLLVWVCLEGLPLVAWTESVLCDIRSRWGELIRLDPDTANKKRFDVARLLIGVKCLSAIPPFFSIVLNGNTFILKVSTTSFEDERCWIDNGELNGSMGCAPASFSGGSPRTCMEKGDIADPKRVIIDDELLRSQKKVLVSGGDSPRADLADTLRNAHEIESPKQLSEPNKRSLGHDATRWPSKKMGPSSEIAKEAVGWAEGCDANLVDVHVKATSVSNDSSAHSVSIEPVFNSTGLFHIKPKSVTHWKRNNIRAFETNFSKVLTKGSTCSPKIKISSFCSNKKDGFVGSKGVQGSGFERWSPIFSKNSDNGRCYSTLGGTVLD</sequence>
<dbReference type="InterPro" id="IPR040256">
    <property type="entry name" value="At4g02000-like"/>
</dbReference>
<feature type="region of interest" description="Disordered" evidence="1">
    <location>
        <begin position="348"/>
        <end position="382"/>
    </location>
</feature>
<dbReference type="EMBL" id="JBBPBN010000017">
    <property type="protein sequence ID" value="KAK9020282.1"/>
    <property type="molecule type" value="Genomic_DNA"/>
</dbReference>
<feature type="compositionally biased region" description="Basic and acidic residues" evidence="1">
    <location>
        <begin position="359"/>
        <end position="369"/>
    </location>
</feature>
<name>A0ABR2S534_9ROSI</name>
<keyword evidence="3" id="KW-1185">Reference proteome</keyword>
<proteinExistence type="predicted"/>
<dbReference type="SUPFAM" id="SSF54928">
    <property type="entry name" value="RNA-binding domain, RBD"/>
    <property type="match status" value="1"/>
</dbReference>
<reference evidence="2 3" key="1">
    <citation type="journal article" date="2024" name="G3 (Bethesda)">
        <title>Genome assembly of Hibiscus sabdariffa L. provides insights into metabolisms of medicinal natural products.</title>
        <authorList>
            <person name="Kim T."/>
        </authorList>
    </citation>
    <scope>NUCLEOTIDE SEQUENCE [LARGE SCALE GENOMIC DNA]</scope>
    <source>
        <strain evidence="2">TK-2024</strain>
        <tissue evidence="2">Old leaves</tissue>
    </source>
</reference>
<evidence type="ECO:0000313" key="2">
    <source>
        <dbReference type="EMBL" id="KAK9020282.1"/>
    </source>
</evidence>
<dbReference type="InterPro" id="IPR035979">
    <property type="entry name" value="RBD_domain_sf"/>
</dbReference>
<evidence type="ECO:0008006" key="4">
    <source>
        <dbReference type="Google" id="ProtNLM"/>
    </source>
</evidence>
<dbReference type="PANTHER" id="PTHR31286">
    <property type="entry name" value="GLYCINE-RICH CELL WALL STRUCTURAL PROTEIN 1.8-LIKE"/>
    <property type="match status" value="1"/>
</dbReference>
<organism evidence="2 3">
    <name type="scientific">Hibiscus sabdariffa</name>
    <name type="common">roselle</name>
    <dbReference type="NCBI Taxonomy" id="183260"/>
    <lineage>
        <taxon>Eukaryota</taxon>
        <taxon>Viridiplantae</taxon>
        <taxon>Streptophyta</taxon>
        <taxon>Embryophyta</taxon>
        <taxon>Tracheophyta</taxon>
        <taxon>Spermatophyta</taxon>
        <taxon>Magnoliopsida</taxon>
        <taxon>eudicotyledons</taxon>
        <taxon>Gunneridae</taxon>
        <taxon>Pentapetalae</taxon>
        <taxon>rosids</taxon>
        <taxon>malvids</taxon>
        <taxon>Malvales</taxon>
        <taxon>Malvaceae</taxon>
        <taxon>Malvoideae</taxon>
        <taxon>Hibiscus</taxon>
    </lineage>
</organism>
<protein>
    <recommendedName>
        <fullName evidence="4">DUF4283 domain-containing protein</fullName>
    </recommendedName>
</protein>
<dbReference type="Proteomes" id="UP001396334">
    <property type="component" value="Unassembled WGS sequence"/>
</dbReference>
<dbReference type="PANTHER" id="PTHR31286:SF180">
    <property type="entry name" value="OS10G0362600 PROTEIN"/>
    <property type="match status" value="1"/>
</dbReference>
<gene>
    <name evidence="2" type="ORF">V6N11_054772</name>
</gene>
<accession>A0ABR2S534</accession>
<evidence type="ECO:0000313" key="3">
    <source>
        <dbReference type="Proteomes" id="UP001396334"/>
    </source>
</evidence>
<dbReference type="CDD" id="cd00590">
    <property type="entry name" value="RRM_SF"/>
    <property type="match status" value="1"/>
</dbReference>
<comment type="caution">
    <text evidence="2">The sequence shown here is derived from an EMBL/GenBank/DDBJ whole genome shotgun (WGS) entry which is preliminary data.</text>
</comment>
<evidence type="ECO:0000256" key="1">
    <source>
        <dbReference type="SAM" id="MobiDB-lite"/>
    </source>
</evidence>